<accession>A0A101SF75</accession>
<dbReference type="Gene3D" id="3.10.170.10">
    <property type="match status" value="1"/>
</dbReference>
<dbReference type="InterPro" id="IPR027268">
    <property type="entry name" value="Peptidase_M4/M1_CTD_sf"/>
</dbReference>
<dbReference type="AlphaFoldDB" id="A0A101SF75"/>
<dbReference type="SUPFAM" id="SSF49313">
    <property type="entry name" value="Cadherin-like"/>
    <property type="match status" value="1"/>
</dbReference>
<dbReference type="InterPro" id="IPR023612">
    <property type="entry name" value="Peptidase_M4"/>
</dbReference>
<dbReference type="Gene3D" id="2.60.120.260">
    <property type="entry name" value="Galactose-binding domain-like"/>
    <property type="match status" value="1"/>
</dbReference>
<dbReference type="InterPro" id="IPR015919">
    <property type="entry name" value="Cadherin-like_sf"/>
</dbReference>
<dbReference type="Pfam" id="PF02868">
    <property type="entry name" value="Peptidase_M4_C"/>
    <property type="match status" value="1"/>
</dbReference>
<evidence type="ECO:0000256" key="3">
    <source>
        <dbReference type="ARBA" id="ARBA00022723"/>
    </source>
</evidence>
<keyword evidence="2" id="KW-0645">Protease</keyword>
<feature type="active site" description="Proton donor" evidence="8">
    <location>
        <position position="451"/>
    </location>
</feature>
<comment type="caution">
    <text evidence="11">The sequence shown here is derived from an EMBL/GenBank/DDBJ whole genome shotgun (WGS) entry which is preliminary data.</text>
</comment>
<evidence type="ECO:0000256" key="1">
    <source>
        <dbReference type="ARBA" id="ARBA00009388"/>
    </source>
</evidence>
<dbReference type="GO" id="GO:0016020">
    <property type="term" value="C:membrane"/>
    <property type="evidence" value="ECO:0007669"/>
    <property type="project" value="InterPro"/>
</dbReference>
<feature type="domain" description="Dystroglycan-type cadherin-like" evidence="10">
    <location>
        <begin position="559"/>
        <end position="648"/>
    </location>
</feature>
<evidence type="ECO:0000256" key="2">
    <source>
        <dbReference type="ARBA" id="ARBA00022670"/>
    </source>
</evidence>
<name>A0A101SF75_9ACTN</name>
<comment type="similarity">
    <text evidence="1">Belongs to the peptidase M4 family.</text>
</comment>
<feature type="signal peptide" evidence="9">
    <location>
        <begin position="1"/>
        <end position="22"/>
    </location>
</feature>
<dbReference type="InterPro" id="IPR013783">
    <property type="entry name" value="Ig-like_fold"/>
</dbReference>
<feature type="active site" evidence="8">
    <location>
        <position position="364"/>
    </location>
</feature>
<dbReference type="PANTHER" id="PTHR33794:SF1">
    <property type="entry name" value="BACILLOLYSIN"/>
    <property type="match status" value="1"/>
</dbReference>
<evidence type="ECO:0000256" key="8">
    <source>
        <dbReference type="PIRSR" id="PIRSR623612-1"/>
    </source>
</evidence>
<dbReference type="CDD" id="cd09597">
    <property type="entry name" value="M4_TLP"/>
    <property type="match status" value="1"/>
</dbReference>
<evidence type="ECO:0000313" key="12">
    <source>
        <dbReference type="Proteomes" id="UP000053669"/>
    </source>
</evidence>
<dbReference type="Pfam" id="PF07504">
    <property type="entry name" value="FTP"/>
    <property type="match status" value="1"/>
</dbReference>
<dbReference type="STRING" id="58343.AQJ46_11310"/>
<dbReference type="GO" id="GO:0006508">
    <property type="term" value="P:proteolysis"/>
    <property type="evidence" value="ECO:0007669"/>
    <property type="project" value="UniProtKB-KW"/>
</dbReference>
<dbReference type="Gene3D" id="3.10.450.40">
    <property type="match status" value="1"/>
</dbReference>
<evidence type="ECO:0000256" key="9">
    <source>
        <dbReference type="SAM" id="SignalP"/>
    </source>
</evidence>
<dbReference type="GO" id="GO:0005975">
    <property type="term" value="P:carbohydrate metabolic process"/>
    <property type="evidence" value="ECO:0007669"/>
    <property type="project" value="UniProtKB-ARBA"/>
</dbReference>
<dbReference type="Pfam" id="PF05345">
    <property type="entry name" value="He_PIG"/>
    <property type="match status" value="1"/>
</dbReference>
<protein>
    <submittedName>
        <fullName evidence="11">Peptidase M4</fullName>
    </submittedName>
</protein>
<dbReference type="InterPro" id="IPR006311">
    <property type="entry name" value="TAT_signal"/>
</dbReference>
<dbReference type="InterPro" id="IPR011096">
    <property type="entry name" value="FTP_domain"/>
</dbReference>
<evidence type="ECO:0000259" key="10">
    <source>
        <dbReference type="SMART" id="SM00736"/>
    </source>
</evidence>
<dbReference type="GO" id="GO:0005509">
    <property type="term" value="F:calcium ion binding"/>
    <property type="evidence" value="ECO:0007669"/>
    <property type="project" value="InterPro"/>
</dbReference>
<dbReference type="Gene3D" id="2.60.40.10">
    <property type="entry name" value="Immunoglobulins"/>
    <property type="match status" value="1"/>
</dbReference>
<dbReference type="InterPro" id="IPR050728">
    <property type="entry name" value="Zinc_Metalloprotease_M4"/>
</dbReference>
<keyword evidence="4 9" id="KW-0732">Signal</keyword>
<dbReference type="Gene3D" id="1.10.390.10">
    <property type="entry name" value="Neutral Protease Domain 2"/>
    <property type="match status" value="1"/>
</dbReference>
<proteinExistence type="inferred from homology"/>
<dbReference type="InterPro" id="IPR001570">
    <property type="entry name" value="Peptidase_M4_C_domain"/>
</dbReference>
<dbReference type="Pfam" id="PF01447">
    <property type="entry name" value="Peptidase_M4"/>
    <property type="match status" value="1"/>
</dbReference>
<dbReference type="SMART" id="SM00736">
    <property type="entry name" value="CADG"/>
    <property type="match status" value="1"/>
</dbReference>
<dbReference type="PANTHER" id="PTHR33794">
    <property type="entry name" value="BACILLOLYSIN"/>
    <property type="match status" value="1"/>
</dbReference>
<evidence type="ECO:0000256" key="5">
    <source>
        <dbReference type="ARBA" id="ARBA00022801"/>
    </source>
</evidence>
<evidence type="ECO:0000256" key="6">
    <source>
        <dbReference type="ARBA" id="ARBA00022833"/>
    </source>
</evidence>
<dbReference type="EMBL" id="LMWU01000010">
    <property type="protein sequence ID" value="KUN72667.1"/>
    <property type="molecule type" value="Genomic_DNA"/>
</dbReference>
<evidence type="ECO:0000256" key="7">
    <source>
        <dbReference type="ARBA" id="ARBA00023049"/>
    </source>
</evidence>
<dbReference type="Proteomes" id="UP000053669">
    <property type="component" value="Unassembled WGS sequence"/>
</dbReference>
<keyword evidence="6" id="KW-0862">Zinc</keyword>
<dbReference type="PRINTS" id="PR00730">
    <property type="entry name" value="THERMOLYSIN"/>
</dbReference>
<dbReference type="SUPFAM" id="SSF55486">
    <property type="entry name" value="Metalloproteases ('zincins'), catalytic domain"/>
    <property type="match status" value="1"/>
</dbReference>
<evidence type="ECO:0000256" key="4">
    <source>
        <dbReference type="ARBA" id="ARBA00022729"/>
    </source>
</evidence>
<keyword evidence="3" id="KW-0479">Metal-binding</keyword>
<reference evidence="11 12" key="1">
    <citation type="submission" date="2015-10" db="EMBL/GenBank/DDBJ databases">
        <title>Draft genome sequence of Streptomyces canus DSM 40017, type strain for the species Streptomyces canus.</title>
        <authorList>
            <person name="Ruckert C."/>
            <person name="Winkler A."/>
            <person name="Kalinowski J."/>
            <person name="Kampfer P."/>
            <person name="Glaeser S."/>
        </authorList>
    </citation>
    <scope>NUCLEOTIDE SEQUENCE [LARGE SCALE GENOMIC DNA]</scope>
    <source>
        <strain evidence="11 12">DSM 40017</strain>
    </source>
</reference>
<dbReference type="Gene3D" id="3.10.450.490">
    <property type="match status" value="1"/>
</dbReference>
<dbReference type="InterPro" id="IPR013856">
    <property type="entry name" value="Peptidase_M4_domain"/>
</dbReference>
<dbReference type="RefSeq" id="WP_059205426.1">
    <property type="nucleotide sequence ID" value="NZ_KQ948658.1"/>
</dbReference>
<evidence type="ECO:0000313" key="11">
    <source>
        <dbReference type="EMBL" id="KUN72667.1"/>
    </source>
</evidence>
<dbReference type="GO" id="GO:0004222">
    <property type="term" value="F:metalloendopeptidase activity"/>
    <property type="evidence" value="ECO:0007669"/>
    <property type="project" value="InterPro"/>
</dbReference>
<keyword evidence="7" id="KW-0482">Metalloprotease</keyword>
<keyword evidence="5" id="KW-0378">Hydrolase</keyword>
<sequence>MRPSPRRSAVAASLVAAASLLAVGVQTVPAAAGPASPHPSPLRAGGLEAKLSPAQRTALIKSASGKAGATAGSLGLGAKEKLVVKDVVKDNDGTLHTRYERTYDGLPVLGGDLVVHTPPASLAAGTVSTTFNNNRRTVSVKSTTATFGKAAAETKALKTAKALKAEKPAAQSARKVIWAGSGTPKLAWETVVSGFQDDGTPSKLHVVTDATTGAELSRFEGVETGTGNSQYSGTVTMGTTLSGSTYQLYDTSRGGHKTYSLNNGTSGTGTLMTDADDVWGTGSGSNTQTAGVDAHYGAQETWDFYKNTFGRSGIKNDGVAAYSRVHYSSAYVNAFWDDDCFCMTYGDGTGSTHALTSLDVAGHEMTHGVTSNTAGLNYTGESGGLNEATSDIFGTGVEFYANNSTDVGDYLIGEKIDINGDGTPLRYMDKPSKDGGSADSWYSGVGNLDVHYSSGPANHMFYLLSEGSGSKTINGVTYNSTTSDGVAVAGIGRAAALQIWYKALTTYMTSSTTYAGARTAALNAAAALYGSSSAQYAGVGNAFAGINVGSHITVPSTGVTVTNPGSQSTTVGTAVSLQVSASSTNSGSLTYAATGLPTGLSISSSTGLISGTPTTAGSYSTTVTVTDSTGATGTASFTWTVSSSGGGSCTSAQLLGNQGFESGSTTWTASSGVITNSSSQAARTGSYKAWLDGYGSTHTDTLSQSVTIPSGCTGTTFTFYLHVDTAETTTSTQYDKLTVTAGSTTLATYSNLNAASGYVQKSFSLSGFAGQTVALKFTGVEDSSLQTSFVIDDTAVTTS</sequence>
<dbReference type="InterPro" id="IPR006644">
    <property type="entry name" value="Cadg"/>
</dbReference>
<feature type="chain" id="PRO_5039495877" evidence="9">
    <location>
        <begin position="23"/>
        <end position="799"/>
    </location>
</feature>
<gene>
    <name evidence="11" type="ORF">AQJ46_11310</name>
</gene>
<organism evidence="11 12">
    <name type="scientific">Streptomyces canus</name>
    <dbReference type="NCBI Taxonomy" id="58343"/>
    <lineage>
        <taxon>Bacteria</taxon>
        <taxon>Bacillati</taxon>
        <taxon>Actinomycetota</taxon>
        <taxon>Actinomycetes</taxon>
        <taxon>Kitasatosporales</taxon>
        <taxon>Streptomycetaceae</taxon>
        <taxon>Streptomyces</taxon>
        <taxon>Streptomyces aurantiacus group</taxon>
    </lineage>
</organism>
<dbReference type="PROSITE" id="PS51318">
    <property type="entry name" value="TAT"/>
    <property type="match status" value="1"/>
</dbReference>